<protein>
    <submittedName>
        <fullName evidence="1">Uncharacterized protein</fullName>
    </submittedName>
</protein>
<dbReference type="AlphaFoldDB" id="A0A084IIR3"/>
<organism evidence="1 2">
    <name type="scientific">Salinisphaera hydrothermalis (strain C41B8)</name>
    <dbReference type="NCBI Taxonomy" id="1304275"/>
    <lineage>
        <taxon>Bacteria</taxon>
        <taxon>Pseudomonadati</taxon>
        <taxon>Pseudomonadota</taxon>
        <taxon>Gammaproteobacteria</taxon>
        <taxon>Salinisphaerales</taxon>
        <taxon>Salinisphaeraceae</taxon>
        <taxon>Salinisphaera</taxon>
    </lineage>
</organism>
<evidence type="ECO:0000313" key="2">
    <source>
        <dbReference type="Proteomes" id="UP000028302"/>
    </source>
</evidence>
<dbReference type="EMBL" id="APNK01000026">
    <property type="protein sequence ID" value="KEZ76597.1"/>
    <property type="molecule type" value="Genomic_DNA"/>
</dbReference>
<accession>A0A084IIR3</accession>
<name>A0A084IIR3_SALHC</name>
<comment type="caution">
    <text evidence="1">The sequence shown here is derived from an EMBL/GenBank/DDBJ whole genome shotgun (WGS) entry which is preliminary data.</text>
</comment>
<dbReference type="STRING" id="1304275.C41B8_14315"/>
<proteinExistence type="predicted"/>
<keyword evidence="2" id="KW-1185">Reference proteome</keyword>
<dbReference type="Proteomes" id="UP000028302">
    <property type="component" value="Unassembled WGS sequence"/>
</dbReference>
<reference evidence="1 2" key="1">
    <citation type="submission" date="2013-03" db="EMBL/GenBank/DDBJ databases">
        <title>Salinisphaera hydrothermalis C41B8 Genome Sequencing.</title>
        <authorList>
            <person name="Li C."/>
            <person name="Lai Q."/>
            <person name="Shao Z."/>
        </authorList>
    </citation>
    <scope>NUCLEOTIDE SEQUENCE [LARGE SCALE GENOMIC DNA]</scope>
    <source>
        <strain evidence="1 2">C41B8</strain>
    </source>
</reference>
<sequence length="151" mass="17186">MFERFRHPDHIDHTWHQFQCAVVDQTIDTLEPLGWRVKAGHGGTYQSVGGAEVRYVDIHVAEPRRGGLGFVIDAKHFKVAPLNRHELDSTDDYRRRMRAALAIVATSSTTSIPRSVWDQAAQMDRLLIMPVDRAYPRTLKKIARQLLGGRS</sequence>
<evidence type="ECO:0000313" key="1">
    <source>
        <dbReference type="EMBL" id="KEZ76597.1"/>
    </source>
</evidence>
<dbReference type="RefSeq" id="WP_037339622.1">
    <property type="nucleotide sequence ID" value="NZ_APNK01000026.1"/>
</dbReference>
<gene>
    <name evidence="1" type="ORF">C41B8_14315</name>
</gene>